<dbReference type="InterPro" id="IPR028082">
    <property type="entry name" value="Peripla_BP_I"/>
</dbReference>
<keyword evidence="2" id="KW-0732">Signal</keyword>
<proteinExistence type="inferred from homology"/>
<dbReference type="PANTHER" id="PTHR30483">
    <property type="entry name" value="LEUCINE-SPECIFIC-BINDING PROTEIN"/>
    <property type="match status" value="1"/>
</dbReference>
<sequence>MKFVHISRPTKKSKIHYFSITLMLFLFSLNCFYSLSARAYTIGIIVGKDKTRTSTSNHEKMCILRHVANNAAKKNPDINFIFAENDRSAVGSMNAAFTLVKQHADLVLLPLISHEAGPAAQILSDAHIPFITTATSLSVLKPAFHGLSTMPSSREQARALAIYYMNNFRGRRIHVVINPAKEYSVSVARLFTQEVILHSPETKITEQEFSPQRASRIAKSVTGNEIVFAALYNPDIAILYTALTADKKRETTIIGPDSIGARKEFFAIAGKAREQVQMQYLSNWDHRVKGPHADDFNAYLKAFCNDKKPTFLTVYSYDLIHLVLAQLPQLRRAESPSDTINILRQSPYITVMDGKKMKFTAPGYNQKNLYLYRIKDNHTELLQALNYAGL</sequence>
<evidence type="ECO:0000256" key="1">
    <source>
        <dbReference type="ARBA" id="ARBA00010062"/>
    </source>
</evidence>
<keyword evidence="5" id="KW-1185">Reference proteome</keyword>
<gene>
    <name evidence="4" type="ORF">VA7868_03937</name>
</gene>
<dbReference type="Pfam" id="PF13458">
    <property type="entry name" value="Peripla_BP_6"/>
    <property type="match status" value="1"/>
</dbReference>
<dbReference type="Gene3D" id="3.40.50.2300">
    <property type="match status" value="2"/>
</dbReference>
<accession>A0A1M6C5F1</accession>
<feature type="domain" description="Leucine-binding protein" evidence="3">
    <location>
        <begin position="74"/>
        <end position="377"/>
    </location>
</feature>
<organism evidence="4 5">
    <name type="scientific">Vibrio aerogenes CECT 7868</name>
    <dbReference type="NCBI Taxonomy" id="1216006"/>
    <lineage>
        <taxon>Bacteria</taxon>
        <taxon>Pseudomonadati</taxon>
        <taxon>Pseudomonadota</taxon>
        <taxon>Gammaproteobacteria</taxon>
        <taxon>Vibrionales</taxon>
        <taxon>Vibrionaceae</taxon>
        <taxon>Vibrio</taxon>
    </lineage>
</organism>
<dbReference type="STRING" id="1216006.VA7868_03937"/>
<comment type="similarity">
    <text evidence="1">Belongs to the leucine-binding protein family.</text>
</comment>
<dbReference type="Proteomes" id="UP000184608">
    <property type="component" value="Unassembled WGS sequence"/>
</dbReference>
<dbReference type="PANTHER" id="PTHR30483:SF6">
    <property type="entry name" value="PERIPLASMIC BINDING PROTEIN OF ABC TRANSPORTER FOR NATURAL AMINO ACIDS"/>
    <property type="match status" value="1"/>
</dbReference>
<protein>
    <recommendedName>
        <fullName evidence="3">Leucine-binding protein domain-containing protein</fullName>
    </recommendedName>
</protein>
<reference evidence="4 5" key="1">
    <citation type="submission" date="2016-11" db="EMBL/GenBank/DDBJ databases">
        <authorList>
            <person name="Jaros S."/>
            <person name="Januszkiewicz K."/>
            <person name="Wedrychowicz H."/>
        </authorList>
    </citation>
    <scope>NUCLEOTIDE SEQUENCE [LARGE SCALE GENOMIC DNA]</scope>
    <source>
        <strain evidence="4 5">CECT 7868</strain>
    </source>
</reference>
<dbReference type="InterPro" id="IPR028081">
    <property type="entry name" value="Leu-bd"/>
</dbReference>
<evidence type="ECO:0000256" key="2">
    <source>
        <dbReference type="ARBA" id="ARBA00022729"/>
    </source>
</evidence>
<evidence type="ECO:0000313" key="4">
    <source>
        <dbReference type="EMBL" id="SHI56250.1"/>
    </source>
</evidence>
<dbReference type="SUPFAM" id="SSF53822">
    <property type="entry name" value="Periplasmic binding protein-like I"/>
    <property type="match status" value="1"/>
</dbReference>
<dbReference type="EMBL" id="FQXZ01000045">
    <property type="protein sequence ID" value="SHI56250.1"/>
    <property type="molecule type" value="Genomic_DNA"/>
</dbReference>
<dbReference type="AlphaFoldDB" id="A0A1M6C5F1"/>
<evidence type="ECO:0000313" key="5">
    <source>
        <dbReference type="Proteomes" id="UP000184608"/>
    </source>
</evidence>
<name>A0A1M6C5F1_9VIBR</name>
<dbReference type="InterPro" id="IPR051010">
    <property type="entry name" value="BCAA_transport"/>
</dbReference>
<evidence type="ECO:0000259" key="3">
    <source>
        <dbReference type="Pfam" id="PF13458"/>
    </source>
</evidence>